<keyword evidence="8" id="KW-1133">Transmembrane helix</keyword>
<feature type="region of interest" description="Disordered" evidence="7">
    <location>
        <begin position="1"/>
        <end position="46"/>
    </location>
</feature>
<keyword evidence="4 6" id="KW-0697">Rotamase</keyword>
<feature type="compositionally biased region" description="Basic and acidic residues" evidence="7">
    <location>
        <begin position="1"/>
        <end position="10"/>
    </location>
</feature>
<keyword evidence="5 6" id="KW-0413">Isomerase</keyword>
<comment type="caution">
    <text evidence="10">The sequence shown here is derived from an EMBL/GenBank/DDBJ whole genome shotgun (WGS) entry which is preliminary data.</text>
</comment>
<evidence type="ECO:0000313" key="10">
    <source>
        <dbReference type="EMBL" id="RUT29174.1"/>
    </source>
</evidence>
<dbReference type="Proteomes" id="UP000272464">
    <property type="component" value="Unassembled WGS sequence"/>
</dbReference>
<dbReference type="RefSeq" id="WP_127200204.1">
    <property type="nucleotide sequence ID" value="NZ_RZNX01000007.1"/>
</dbReference>
<name>A0A433X559_9BACL</name>
<reference evidence="10 11" key="1">
    <citation type="submission" date="2018-12" db="EMBL/GenBank/DDBJ databases">
        <authorList>
            <person name="Sun L."/>
            <person name="Chen Z."/>
        </authorList>
    </citation>
    <scope>NUCLEOTIDE SEQUENCE [LARGE SCALE GENOMIC DNA]</scope>
    <source>
        <strain evidence="10 11">3-5-3</strain>
    </source>
</reference>
<evidence type="ECO:0000313" key="11">
    <source>
        <dbReference type="Proteomes" id="UP000272464"/>
    </source>
</evidence>
<evidence type="ECO:0000256" key="4">
    <source>
        <dbReference type="ARBA" id="ARBA00023110"/>
    </source>
</evidence>
<dbReference type="PANTHER" id="PTHR47245:SF1">
    <property type="entry name" value="FOLDASE PROTEIN PRSA"/>
    <property type="match status" value="1"/>
</dbReference>
<evidence type="ECO:0000256" key="1">
    <source>
        <dbReference type="ARBA" id="ARBA00000971"/>
    </source>
</evidence>
<dbReference type="OrthoDB" id="14196at2"/>
<feature type="domain" description="PpiC" evidence="9">
    <location>
        <begin position="224"/>
        <end position="314"/>
    </location>
</feature>
<organism evidence="10 11">
    <name type="scientific">Paenibacillus zeisoli</name>
    <dbReference type="NCBI Taxonomy" id="2496267"/>
    <lineage>
        <taxon>Bacteria</taxon>
        <taxon>Bacillati</taxon>
        <taxon>Bacillota</taxon>
        <taxon>Bacilli</taxon>
        <taxon>Bacillales</taxon>
        <taxon>Paenibacillaceae</taxon>
        <taxon>Paenibacillus</taxon>
    </lineage>
</organism>
<evidence type="ECO:0000256" key="8">
    <source>
        <dbReference type="SAM" id="Phobius"/>
    </source>
</evidence>
<protein>
    <recommendedName>
        <fullName evidence="2">peptidylprolyl isomerase</fullName>
        <ecNumber evidence="2">5.2.1.8</ecNumber>
    </recommendedName>
</protein>
<keyword evidence="8" id="KW-0812">Transmembrane</keyword>
<proteinExistence type="predicted"/>
<sequence length="373" mass="40104">MEDKDQKDLEQGTSTGATEESTGIKEETSAAAPQTSAQEPGIYSSPDKKAYVTEQGAGGNPVVTAAKRQSLIWMVISLILAVALVILLVKPLTGKGTSDNGPVATVNGVEISKDKLYDELVKAGGAQTLDGMIDEELVKQEVTKANIKITDAEIKKEISYLEQQYGSKEGLDAALQQNSMTQDDLNKLVVKQLEMRKLLGSKIKVTDEEVKSFFDQNKESLNTPEQVRVSSITVATQAEADDILKQLKGGSDFAALAKEKSTDTATKAKGGDLGFFAKGQQDPAVVEAAFKLKKDELSGVVESQSGFQILKLTDRKSAHTATFEERKDQIRDGLESQQVTQLQPAWLQEVKAKAKIVNNLDPKSGAAAAGTTK</sequence>
<accession>A0A433X559</accession>
<dbReference type="InterPro" id="IPR000297">
    <property type="entry name" value="PPIase_PpiC"/>
</dbReference>
<keyword evidence="11" id="KW-1185">Reference proteome</keyword>
<dbReference type="InterPro" id="IPR046357">
    <property type="entry name" value="PPIase_dom_sf"/>
</dbReference>
<dbReference type="EC" id="5.2.1.8" evidence="2"/>
<dbReference type="GO" id="GO:0003755">
    <property type="term" value="F:peptidyl-prolyl cis-trans isomerase activity"/>
    <property type="evidence" value="ECO:0007669"/>
    <property type="project" value="UniProtKB-KW"/>
</dbReference>
<dbReference type="PROSITE" id="PS50198">
    <property type="entry name" value="PPIC_PPIASE_2"/>
    <property type="match status" value="1"/>
</dbReference>
<dbReference type="InterPro" id="IPR050245">
    <property type="entry name" value="PrsA_foldase"/>
</dbReference>
<evidence type="ECO:0000256" key="3">
    <source>
        <dbReference type="ARBA" id="ARBA00022729"/>
    </source>
</evidence>
<dbReference type="AlphaFoldDB" id="A0A433X559"/>
<dbReference type="Pfam" id="PF13145">
    <property type="entry name" value="Rotamase_2"/>
    <property type="match status" value="1"/>
</dbReference>
<dbReference type="InterPro" id="IPR023058">
    <property type="entry name" value="PPIase_PpiC_CS"/>
</dbReference>
<dbReference type="InterPro" id="IPR027304">
    <property type="entry name" value="Trigger_fact/SurA_dom_sf"/>
</dbReference>
<evidence type="ECO:0000259" key="9">
    <source>
        <dbReference type="PROSITE" id="PS50198"/>
    </source>
</evidence>
<feature type="compositionally biased region" description="Low complexity" evidence="7">
    <location>
        <begin position="12"/>
        <end position="21"/>
    </location>
</feature>
<keyword evidence="3" id="KW-0732">Signal</keyword>
<evidence type="ECO:0000256" key="6">
    <source>
        <dbReference type="PROSITE-ProRule" id="PRU00278"/>
    </source>
</evidence>
<dbReference type="Gene3D" id="3.10.50.40">
    <property type="match status" value="1"/>
</dbReference>
<keyword evidence="8" id="KW-0472">Membrane</keyword>
<dbReference type="SUPFAM" id="SSF109998">
    <property type="entry name" value="Triger factor/SurA peptide-binding domain-like"/>
    <property type="match status" value="1"/>
</dbReference>
<dbReference type="Pfam" id="PF13624">
    <property type="entry name" value="SurA_N_3"/>
    <property type="match status" value="1"/>
</dbReference>
<dbReference type="EMBL" id="RZNX01000007">
    <property type="protein sequence ID" value="RUT29174.1"/>
    <property type="molecule type" value="Genomic_DNA"/>
</dbReference>
<evidence type="ECO:0000256" key="2">
    <source>
        <dbReference type="ARBA" id="ARBA00013194"/>
    </source>
</evidence>
<feature type="transmembrane region" description="Helical" evidence="8">
    <location>
        <begin position="71"/>
        <end position="89"/>
    </location>
</feature>
<dbReference type="PROSITE" id="PS01096">
    <property type="entry name" value="PPIC_PPIASE_1"/>
    <property type="match status" value="1"/>
</dbReference>
<evidence type="ECO:0000256" key="7">
    <source>
        <dbReference type="SAM" id="MobiDB-lite"/>
    </source>
</evidence>
<dbReference type="Gene3D" id="1.10.4030.10">
    <property type="entry name" value="Porin chaperone SurA, peptide-binding domain"/>
    <property type="match status" value="1"/>
</dbReference>
<dbReference type="PANTHER" id="PTHR47245">
    <property type="entry name" value="PEPTIDYLPROLYL ISOMERASE"/>
    <property type="match status" value="1"/>
</dbReference>
<dbReference type="SUPFAM" id="SSF54534">
    <property type="entry name" value="FKBP-like"/>
    <property type="match status" value="1"/>
</dbReference>
<comment type="catalytic activity">
    <reaction evidence="1">
        <text>[protein]-peptidylproline (omega=180) = [protein]-peptidylproline (omega=0)</text>
        <dbReference type="Rhea" id="RHEA:16237"/>
        <dbReference type="Rhea" id="RHEA-COMP:10747"/>
        <dbReference type="Rhea" id="RHEA-COMP:10748"/>
        <dbReference type="ChEBI" id="CHEBI:83833"/>
        <dbReference type="ChEBI" id="CHEBI:83834"/>
        <dbReference type="EC" id="5.2.1.8"/>
    </reaction>
</comment>
<evidence type="ECO:0000256" key="5">
    <source>
        <dbReference type="ARBA" id="ARBA00023235"/>
    </source>
</evidence>
<gene>
    <name evidence="10" type="ORF">EJP77_15800</name>
</gene>